<name>A0A6J5L8A5_9CAUD</name>
<organism evidence="1">
    <name type="scientific">uncultured Caudovirales phage</name>
    <dbReference type="NCBI Taxonomy" id="2100421"/>
    <lineage>
        <taxon>Viruses</taxon>
        <taxon>Duplodnaviria</taxon>
        <taxon>Heunggongvirae</taxon>
        <taxon>Uroviricota</taxon>
        <taxon>Caudoviricetes</taxon>
        <taxon>Peduoviridae</taxon>
        <taxon>Maltschvirus</taxon>
        <taxon>Maltschvirus maltsch</taxon>
    </lineage>
</organism>
<evidence type="ECO:0000313" key="1">
    <source>
        <dbReference type="EMBL" id="CAB4130245.1"/>
    </source>
</evidence>
<proteinExistence type="predicted"/>
<sequence>MKVKENPMQFRTYDTCKKEITQNWRALKYTPHHFLANNNHELCRIAFEQNNRAIYYLPEDVRTDAMFRTLLEVDPRSFSHFPKEKRTREMSEIGTNLDGSLYHYVPNTVRTLSMKLNADRIRSLSESIFQLVSEKE</sequence>
<gene>
    <name evidence="1" type="ORF">UFOVP116_342</name>
</gene>
<accession>A0A6J5L8A5</accession>
<dbReference type="EMBL" id="LR796237">
    <property type="protein sequence ID" value="CAB4130245.1"/>
    <property type="molecule type" value="Genomic_DNA"/>
</dbReference>
<reference evidence="1" key="1">
    <citation type="submission" date="2020-04" db="EMBL/GenBank/DDBJ databases">
        <authorList>
            <person name="Chiriac C."/>
            <person name="Salcher M."/>
            <person name="Ghai R."/>
            <person name="Kavagutti S V."/>
        </authorList>
    </citation>
    <scope>NUCLEOTIDE SEQUENCE</scope>
</reference>
<protein>
    <submittedName>
        <fullName evidence="1">Uncharacterized protein</fullName>
    </submittedName>
</protein>